<dbReference type="InterPro" id="IPR045428">
    <property type="entry name" value="EACC1"/>
</dbReference>
<organism evidence="3 4">
    <name type="scientific">Streptomyces durocortorensis</name>
    <dbReference type="NCBI Taxonomy" id="2811104"/>
    <lineage>
        <taxon>Bacteria</taxon>
        <taxon>Bacillati</taxon>
        <taxon>Actinomycetota</taxon>
        <taxon>Actinomycetes</taxon>
        <taxon>Kitasatosporales</taxon>
        <taxon>Streptomycetaceae</taxon>
        <taxon>Streptomyces</taxon>
    </lineage>
</organism>
<keyword evidence="4" id="KW-1185">Reference proteome</keyword>
<feature type="transmembrane region" description="Helical" evidence="2">
    <location>
        <begin position="124"/>
        <end position="146"/>
    </location>
</feature>
<evidence type="ECO:0000256" key="1">
    <source>
        <dbReference type="SAM" id="MobiDB-lite"/>
    </source>
</evidence>
<keyword evidence="2" id="KW-0472">Membrane</keyword>
<feature type="region of interest" description="Disordered" evidence="1">
    <location>
        <begin position="189"/>
        <end position="235"/>
    </location>
</feature>
<evidence type="ECO:0000313" key="3">
    <source>
        <dbReference type="EMBL" id="WNF28394.1"/>
    </source>
</evidence>
<protein>
    <submittedName>
        <fullName evidence="3">Uncharacterized protein</fullName>
    </submittedName>
</protein>
<feature type="compositionally biased region" description="Gly residues" evidence="1">
    <location>
        <begin position="37"/>
        <end position="46"/>
    </location>
</feature>
<feature type="region of interest" description="Disordered" evidence="1">
    <location>
        <begin position="21"/>
        <end position="65"/>
    </location>
</feature>
<name>A0ABY9VYX4_9ACTN</name>
<feature type="compositionally biased region" description="Basic and acidic residues" evidence="1">
    <location>
        <begin position="198"/>
        <end position="207"/>
    </location>
</feature>
<proteinExistence type="predicted"/>
<sequence>MGAGRWGPVRQARRLPAALRKVRAGSGAGNPETYGVTGAGGLGHPGGPDVLALRRGPAPRRSRDRPYPMGMLMAIRVVVAGEGPNGAHELRRWLSAEPQLRGRIRSGTAHAGPPGGAMGTAADALLAVLAPGGVAAVFAGAVVAWAQTRRGSQTITIIRPDGTEITVSATHVRGLNAQQTTDLARELAADVAGTSRPGDADDTRSTDGADSGGHAPVPQAEPRRPLAPRDDAPPD</sequence>
<evidence type="ECO:0000313" key="4">
    <source>
        <dbReference type="Proteomes" id="UP001303236"/>
    </source>
</evidence>
<dbReference type="EMBL" id="CP134500">
    <property type="protein sequence ID" value="WNF28394.1"/>
    <property type="molecule type" value="Genomic_DNA"/>
</dbReference>
<keyword evidence="2" id="KW-0812">Transmembrane</keyword>
<reference evidence="3 4" key="1">
    <citation type="submission" date="2023-09" db="EMBL/GenBank/DDBJ databases">
        <title>Genome completion map analysis of the actinomycetes C11-1.</title>
        <authorList>
            <person name="Qin P."/>
            <person name="Guan P."/>
        </authorList>
    </citation>
    <scope>NUCLEOTIDE SEQUENCE [LARGE SCALE GENOMIC DNA]</scope>
    <source>
        <strain evidence="3 4">C11-1</strain>
    </source>
</reference>
<dbReference type="Pfam" id="PF19953">
    <property type="entry name" value="EACC1"/>
    <property type="match status" value="1"/>
</dbReference>
<gene>
    <name evidence="3" type="ORF">RI138_16950</name>
</gene>
<evidence type="ECO:0000256" key="2">
    <source>
        <dbReference type="SAM" id="Phobius"/>
    </source>
</evidence>
<keyword evidence="2" id="KW-1133">Transmembrane helix</keyword>
<feature type="compositionally biased region" description="Basic and acidic residues" evidence="1">
    <location>
        <begin position="221"/>
        <end position="235"/>
    </location>
</feature>
<dbReference type="Proteomes" id="UP001303236">
    <property type="component" value="Chromosome"/>
</dbReference>
<accession>A0ABY9VYX4</accession>